<evidence type="ECO:0000256" key="3">
    <source>
        <dbReference type="ARBA" id="ARBA00023235"/>
    </source>
</evidence>
<evidence type="ECO:0000256" key="6">
    <source>
        <dbReference type="PIRSR" id="PIRSR001430-2"/>
    </source>
</evidence>
<keyword evidence="3 4" id="KW-0413">Isomerase</keyword>
<protein>
    <recommendedName>
        <fullName evidence="4">tRNA pseudouridine synthase A</fullName>
        <ecNumber evidence="4">5.4.99.12</ecNumber>
    </recommendedName>
    <alternativeName>
        <fullName evidence="4">tRNA pseudouridine(38-40) synthase</fullName>
    </alternativeName>
    <alternativeName>
        <fullName evidence="4">tRNA pseudouridylate synthase I</fullName>
    </alternativeName>
    <alternativeName>
        <fullName evidence="4">tRNA-uridine isomerase I</fullName>
    </alternativeName>
</protein>
<dbReference type="InterPro" id="IPR001406">
    <property type="entry name" value="PsdUridine_synth_TruA"/>
</dbReference>
<comment type="catalytic activity">
    <reaction evidence="4 7">
        <text>uridine(38/39/40) in tRNA = pseudouridine(38/39/40) in tRNA</text>
        <dbReference type="Rhea" id="RHEA:22376"/>
        <dbReference type="Rhea" id="RHEA-COMP:10085"/>
        <dbReference type="Rhea" id="RHEA-COMP:10087"/>
        <dbReference type="ChEBI" id="CHEBI:65314"/>
        <dbReference type="ChEBI" id="CHEBI:65315"/>
        <dbReference type="EC" id="5.4.99.12"/>
    </reaction>
</comment>
<sequence length="256" mass="28016">MLGIAYDGTDFSGWARQPGRRTVCGVIEDTLSMVLRHDVRLTVAGRTDAGVHASGQVAHTDVPAVPDLNRLARALPSDVRVHSISVAPPGFDARFSAVRRHYRYRLCDRQWSADPLRRNDTVTWPRLLDVPAMNEASARLVGLNDFVAFCRRREGATTIRDLQRLSWTRDGDVVTAHVSADAFCHSMVRSLVGALLAVGEGRKAAEWPGSLLTAGTRPSTITVAPAHGLTLTGVDYPPPDQLAARAEQTRNIREHL</sequence>
<dbReference type="HAMAP" id="MF_00171">
    <property type="entry name" value="TruA"/>
    <property type="match status" value="1"/>
</dbReference>
<evidence type="ECO:0000259" key="8">
    <source>
        <dbReference type="Pfam" id="PF01416"/>
    </source>
</evidence>
<evidence type="ECO:0000313" key="10">
    <source>
        <dbReference type="Proteomes" id="UP000520767"/>
    </source>
</evidence>
<dbReference type="InterPro" id="IPR020095">
    <property type="entry name" value="PsdUridine_synth_TruA_C"/>
</dbReference>
<dbReference type="InterPro" id="IPR020103">
    <property type="entry name" value="PsdUridine_synth_cat_dom_sf"/>
</dbReference>
<evidence type="ECO:0000256" key="5">
    <source>
        <dbReference type="PIRSR" id="PIRSR001430-1"/>
    </source>
</evidence>
<feature type="domain" description="Pseudouridine synthase I TruA alpha/beta" evidence="8">
    <location>
        <begin position="5"/>
        <end position="88"/>
    </location>
</feature>
<name>A0A7W7VIK9_9PSEU</name>
<dbReference type="CDD" id="cd02570">
    <property type="entry name" value="PseudoU_synth_EcTruA"/>
    <property type="match status" value="1"/>
</dbReference>
<gene>
    <name evidence="4" type="primary">truA</name>
    <name evidence="9" type="ORF">FHR82_007644</name>
</gene>
<evidence type="ECO:0000256" key="2">
    <source>
        <dbReference type="ARBA" id="ARBA00022694"/>
    </source>
</evidence>
<evidence type="ECO:0000256" key="7">
    <source>
        <dbReference type="RuleBase" id="RU003792"/>
    </source>
</evidence>
<dbReference type="GO" id="GO:0003723">
    <property type="term" value="F:RNA binding"/>
    <property type="evidence" value="ECO:0007669"/>
    <property type="project" value="InterPro"/>
</dbReference>
<comment type="caution">
    <text evidence="4">Lacks conserved residue(s) required for the propagation of feature annotation.</text>
</comment>
<evidence type="ECO:0000256" key="1">
    <source>
        <dbReference type="ARBA" id="ARBA00009375"/>
    </source>
</evidence>
<proteinExistence type="inferred from homology"/>
<feature type="active site" description="Nucleophile" evidence="4 5">
    <location>
        <position position="48"/>
    </location>
</feature>
<dbReference type="Proteomes" id="UP000520767">
    <property type="component" value="Unassembled WGS sequence"/>
</dbReference>
<dbReference type="EMBL" id="JACHJQ010000009">
    <property type="protein sequence ID" value="MBB4911384.1"/>
    <property type="molecule type" value="Genomic_DNA"/>
</dbReference>
<comment type="caution">
    <text evidence="9">The sequence shown here is derived from an EMBL/GenBank/DDBJ whole genome shotgun (WGS) entry which is preliminary data.</text>
</comment>
<dbReference type="RefSeq" id="WP_184815384.1">
    <property type="nucleotide sequence ID" value="NZ_JACHJQ010000009.1"/>
</dbReference>
<dbReference type="Pfam" id="PF01416">
    <property type="entry name" value="PseudoU_synth_1"/>
    <property type="match status" value="2"/>
</dbReference>
<dbReference type="GO" id="GO:0031119">
    <property type="term" value="P:tRNA pseudouridine synthesis"/>
    <property type="evidence" value="ECO:0007669"/>
    <property type="project" value="UniProtKB-UniRule"/>
</dbReference>
<dbReference type="FunFam" id="3.30.70.660:FF:000003">
    <property type="entry name" value="tRNA pseudouridine synthase A"/>
    <property type="match status" value="1"/>
</dbReference>
<dbReference type="SUPFAM" id="SSF55120">
    <property type="entry name" value="Pseudouridine synthase"/>
    <property type="match status" value="1"/>
</dbReference>
<dbReference type="InterPro" id="IPR020097">
    <property type="entry name" value="PsdUridine_synth_TruA_a/b_dom"/>
</dbReference>
<accession>A0A7W7VIK9</accession>
<comment type="similarity">
    <text evidence="1 4 7">Belongs to the tRNA pseudouridine synthase TruA family.</text>
</comment>
<reference evidence="9 10" key="1">
    <citation type="submission" date="2020-08" db="EMBL/GenBank/DDBJ databases">
        <title>Genomic Encyclopedia of Type Strains, Phase III (KMG-III): the genomes of soil and plant-associated and newly described type strains.</title>
        <authorList>
            <person name="Whitman W."/>
        </authorList>
    </citation>
    <scope>NUCLEOTIDE SEQUENCE [LARGE SCALE GENOMIC DNA]</scope>
    <source>
        <strain evidence="9 10">CECT 8960</strain>
    </source>
</reference>
<dbReference type="AlphaFoldDB" id="A0A7W7VIK9"/>
<evidence type="ECO:0000256" key="4">
    <source>
        <dbReference type="HAMAP-Rule" id="MF_00171"/>
    </source>
</evidence>
<comment type="subunit">
    <text evidence="4">Homodimer.</text>
</comment>
<keyword evidence="10" id="KW-1185">Reference proteome</keyword>
<dbReference type="GO" id="GO:0160147">
    <property type="term" value="F:tRNA pseudouridine(38-40) synthase activity"/>
    <property type="evidence" value="ECO:0007669"/>
    <property type="project" value="UniProtKB-EC"/>
</dbReference>
<feature type="binding site" evidence="4 6">
    <location>
        <position position="102"/>
    </location>
    <ligand>
        <name>substrate</name>
    </ligand>
</feature>
<dbReference type="PANTHER" id="PTHR11142">
    <property type="entry name" value="PSEUDOURIDYLATE SYNTHASE"/>
    <property type="match status" value="1"/>
</dbReference>
<dbReference type="NCBIfam" id="TIGR00071">
    <property type="entry name" value="hisT_truA"/>
    <property type="match status" value="1"/>
</dbReference>
<dbReference type="Gene3D" id="3.30.70.580">
    <property type="entry name" value="Pseudouridine synthase I, catalytic domain, N-terminal subdomain"/>
    <property type="match status" value="1"/>
</dbReference>
<organism evidence="9 10">
    <name type="scientific">Actinophytocola algeriensis</name>
    <dbReference type="NCBI Taxonomy" id="1768010"/>
    <lineage>
        <taxon>Bacteria</taxon>
        <taxon>Bacillati</taxon>
        <taxon>Actinomycetota</taxon>
        <taxon>Actinomycetes</taxon>
        <taxon>Pseudonocardiales</taxon>
        <taxon>Pseudonocardiaceae</taxon>
    </lineage>
</organism>
<dbReference type="EC" id="5.4.99.12" evidence="4"/>
<dbReference type="InterPro" id="IPR020094">
    <property type="entry name" value="TruA/RsuA/RluB/E/F_N"/>
</dbReference>
<dbReference type="PIRSF" id="PIRSF001430">
    <property type="entry name" value="tRNA_psdUrid_synth"/>
    <property type="match status" value="1"/>
</dbReference>
<dbReference type="Gene3D" id="3.30.70.660">
    <property type="entry name" value="Pseudouridine synthase I, catalytic domain, C-terminal subdomain"/>
    <property type="match status" value="1"/>
</dbReference>
<evidence type="ECO:0000313" key="9">
    <source>
        <dbReference type="EMBL" id="MBB4911384.1"/>
    </source>
</evidence>
<dbReference type="PANTHER" id="PTHR11142:SF0">
    <property type="entry name" value="TRNA PSEUDOURIDINE SYNTHASE-LIKE 1"/>
    <property type="match status" value="1"/>
</dbReference>
<keyword evidence="2 4" id="KW-0819">tRNA processing</keyword>
<feature type="domain" description="Pseudouridine synthase I TruA alpha/beta" evidence="8">
    <location>
        <begin position="136"/>
        <end position="237"/>
    </location>
</feature>
<comment type="function">
    <text evidence="4">Formation of pseudouridine at positions 38, 39 and 40 in the anticodon stem and loop of transfer RNAs.</text>
</comment>